<dbReference type="EMBL" id="OP764599">
    <property type="protein sequence ID" value="WAK44895.1"/>
    <property type="molecule type" value="Genomic_DNA"/>
</dbReference>
<sequence length="300" mass="32358">MVNSKIKTIWTTNGRAPDSRDVWDFTGNGLRISRIDIPASAMVIVDGYDKVEYRLTMGDGSVVAKSTFDEVISYMDGSVESKTGSGFMTVFFNESDMAQLGVARIDVYKEWEAVDPEPEPIEVDELKGISARGLKVIKSGNAFGLGGVASRKSWDDAAESNETAFISATNVNPESGGQYIMGISVAHASGYTFQFGGRDGKLWVRFREKGVIGEWSELQAGGSGGKISINDISDIGEFGKEMVKQTDANSFRSVIGVNKIEDIIAGTSTQSVFISAKTLKDGLSQAPWFKALVKKLASEA</sequence>
<reference evidence="1" key="1">
    <citation type="submission" date="2022-11" db="EMBL/GenBank/DDBJ databases">
        <title>Complete genome sequence of Erwinia phage pEa_SNUABM_57.</title>
        <authorList>
            <person name="Kim S.G."/>
            <person name="Jo S.J."/>
            <person name="Lee S.B."/>
            <person name="Kwon J."/>
            <person name="Park S.C."/>
        </authorList>
    </citation>
    <scope>NUCLEOTIDE SEQUENCE</scope>
</reference>
<organism evidence="1 2">
    <name type="scientific">Erwinia phage pEa_SNUABM_57</name>
    <dbReference type="NCBI Taxonomy" id="2996118"/>
    <lineage>
        <taxon>Viruses</taxon>
        <taxon>Duplodnaviria</taxon>
        <taxon>Heunggongvirae</taxon>
        <taxon>Uroviricota</taxon>
        <taxon>Caudoviricetes</taxon>
        <taxon>Autographivirales</taxon>
        <taxon>Autotranscriptaviridae</taxon>
        <taxon>Studiervirinae</taxon>
        <taxon>Berlinvirus</taxon>
        <taxon>Berlinvirus pEaSNUABM57</taxon>
    </lineage>
</organism>
<dbReference type="Proteomes" id="UP001163956">
    <property type="component" value="Segment"/>
</dbReference>
<accession>A0A9E8YVQ9</accession>
<proteinExistence type="predicted"/>
<evidence type="ECO:0000313" key="2">
    <source>
        <dbReference type="Proteomes" id="UP001163956"/>
    </source>
</evidence>
<name>A0A9E8YVQ9_9CAUD</name>
<evidence type="ECO:0000313" key="1">
    <source>
        <dbReference type="EMBL" id="WAK44895.1"/>
    </source>
</evidence>
<gene>
    <name evidence="1" type="ORF">pEaSNUABM57_00013</name>
</gene>
<keyword evidence="2" id="KW-1185">Reference proteome</keyword>
<protein>
    <submittedName>
        <fullName evidence="1">Uncharacterized protein</fullName>
    </submittedName>
</protein>